<dbReference type="PANTHER" id="PTHR30298:SF0">
    <property type="entry name" value="PROTEIN YBFL-RELATED"/>
    <property type="match status" value="1"/>
</dbReference>
<proteinExistence type="predicted"/>
<name>A0A0J6S2C0_9HYPH</name>
<dbReference type="Proteomes" id="UP000035929">
    <property type="component" value="Unassembled WGS sequence"/>
</dbReference>
<evidence type="ECO:0000313" key="1">
    <source>
        <dbReference type="EMBL" id="KMO27799.1"/>
    </source>
</evidence>
<organism evidence="1 2">
    <name type="scientific">Methylobacterium aquaticum</name>
    <dbReference type="NCBI Taxonomy" id="270351"/>
    <lineage>
        <taxon>Bacteria</taxon>
        <taxon>Pseudomonadati</taxon>
        <taxon>Pseudomonadota</taxon>
        <taxon>Alphaproteobacteria</taxon>
        <taxon>Hyphomicrobiales</taxon>
        <taxon>Methylobacteriaceae</taxon>
        <taxon>Methylobacterium</taxon>
    </lineage>
</organism>
<dbReference type="PATRIC" id="fig|270351.6.peg.4308"/>
<reference evidence="1 2" key="1">
    <citation type="submission" date="2015-03" db="EMBL/GenBank/DDBJ databases">
        <title>Genome sequencing of Methylobacterium aquaticum DSM16371 type strain.</title>
        <authorList>
            <person name="Chaudhry V."/>
            <person name="Patil P.B."/>
        </authorList>
    </citation>
    <scope>NUCLEOTIDE SEQUENCE [LARGE SCALE GENOMIC DNA]</scope>
    <source>
        <strain evidence="1 2">DSM 16371</strain>
    </source>
</reference>
<gene>
    <name evidence="1" type="ORF">VP06_29705</name>
</gene>
<dbReference type="EMBL" id="LABX01000288">
    <property type="protein sequence ID" value="KMO27799.1"/>
    <property type="molecule type" value="Genomic_DNA"/>
</dbReference>
<comment type="caution">
    <text evidence="1">The sequence shown here is derived from an EMBL/GenBank/DDBJ whole genome shotgun (WGS) entry which is preliminary data.</text>
</comment>
<evidence type="ECO:0008006" key="3">
    <source>
        <dbReference type="Google" id="ProtNLM"/>
    </source>
</evidence>
<evidence type="ECO:0000313" key="2">
    <source>
        <dbReference type="Proteomes" id="UP000035929"/>
    </source>
</evidence>
<accession>A0A0J6S2C0</accession>
<dbReference type="PANTHER" id="PTHR30298">
    <property type="entry name" value="H REPEAT-ASSOCIATED PREDICTED TRANSPOSASE"/>
    <property type="match status" value="1"/>
</dbReference>
<protein>
    <recommendedName>
        <fullName evidence="3">Transposase</fullName>
    </recommendedName>
</protein>
<dbReference type="InterPro" id="IPR051698">
    <property type="entry name" value="Transposase_11-like"/>
</dbReference>
<sequence length="83" mass="9608">MRAPWQTENRLHWVLDVVFHDDLVRLRTGSGPQNMAVVRHMAINLVRAPHDRHSLKARRKLANLNPDYLEALLRHTPADPSKS</sequence>
<dbReference type="AlphaFoldDB" id="A0A0J6S2C0"/>